<reference evidence="2 3" key="1">
    <citation type="submission" date="2017-10" db="EMBL/GenBank/DDBJ databases">
        <title>Draft genome of Longimonas halophila.</title>
        <authorList>
            <person name="Goh K.M."/>
            <person name="Shamsir M.S."/>
            <person name="Lim S.W."/>
        </authorList>
    </citation>
    <scope>NUCLEOTIDE SEQUENCE [LARGE SCALE GENOMIC DNA]</scope>
    <source>
        <strain evidence="2 3">KCTC 42399</strain>
    </source>
</reference>
<evidence type="ECO:0000256" key="1">
    <source>
        <dbReference type="SAM" id="MobiDB-lite"/>
    </source>
</evidence>
<protein>
    <submittedName>
        <fullName evidence="2">Uncharacterized protein</fullName>
    </submittedName>
</protein>
<dbReference type="RefSeq" id="WP_098063312.1">
    <property type="nucleotide sequence ID" value="NZ_PDEP01000018.1"/>
</dbReference>
<accession>A0A2H3NU48</accession>
<comment type="caution">
    <text evidence="2">The sequence shown here is derived from an EMBL/GenBank/DDBJ whole genome shotgun (WGS) entry which is preliminary data.</text>
</comment>
<sequence>MSIVKYFFEEPALLEPPASDANPDARRRTERSARASHDPDADTLRALLNPATAYRGYLAGTDLEANRVGLTALSVMDTMVHALTAVFAHPHVCGIAPDGTLNADMDMQAVRSWWTTPQGECVLACADAPIDPTPLHDVAQQARREGSAALRTLMEAGTTVFFSEPAHDGFDWSFFSPAPVRDALTDALRTHVSANEVRCFVLPFQKARSESKFYFEQWQLNQASLPTYIQEV</sequence>
<keyword evidence="3" id="KW-1185">Reference proteome</keyword>
<organism evidence="2 3">
    <name type="scientific">Longimonas halophila</name>
    <dbReference type="NCBI Taxonomy" id="1469170"/>
    <lineage>
        <taxon>Bacteria</taxon>
        <taxon>Pseudomonadati</taxon>
        <taxon>Rhodothermota</taxon>
        <taxon>Rhodothermia</taxon>
        <taxon>Rhodothermales</taxon>
        <taxon>Salisaetaceae</taxon>
        <taxon>Longimonas</taxon>
    </lineage>
</organism>
<gene>
    <name evidence="2" type="ORF">CRI93_14240</name>
</gene>
<feature type="compositionally biased region" description="Basic and acidic residues" evidence="1">
    <location>
        <begin position="23"/>
        <end position="40"/>
    </location>
</feature>
<dbReference type="EMBL" id="PDEP01000018">
    <property type="protein sequence ID" value="PEN05014.1"/>
    <property type="molecule type" value="Genomic_DNA"/>
</dbReference>
<name>A0A2H3NU48_9BACT</name>
<feature type="region of interest" description="Disordered" evidence="1">
    <location>
        <begin position="15"/>
        <end position="40"/>
    </location>
</feature>
<dbReference type="OrthoDB" id="1524663at2"/>
<evidence type="ECO:0000313" key="3">
    <source>
        <dbReference type="Proteomes" id="UP000221024"/>
    </source>
</evidence>
<dbReference type="AlphaFoldDB" id="A0A2H3NU48"/>
<evidence type="ECO:0000313" key="2">
    <source>
        <dbReference type="EMBL" id="PEN05014.1"/>
    </source>
</evidence>
<dbReference type="Proteomes" id="UP000221024">
    <property type="component" value="Unassembled WGS sequence"/>
</dbReference>
<proteinExistence type="predicted"/>